<evidence type="ECO:0000313" key="2">
    <source>
        <dbReference type="Proteomes" id="UP000005540"/>
    </source>
</evidence>
<gene>
    <name evidence="1" type="ORF">SULYE_0922</name>
</gene>
<protein>
    <recommendedName>
        <fullName evidence="3">GTP-binding protein</fullName>
    </recommendedName>
</protein>
<reference evidence="1 2" key="1">
    <citation type="submission" date="2009-04" db="EMBL/GenBank/DDBJ databases">
        <authorList>
            <person name="Reysenbach A.-L."/>
            <person name="Heidelberg J.F."/>
            <person name="Nelson W.C."/>
        </authorList>
    </citation>
    <scope>NUCLEOTIDE SEQUENCE [LARGE SCALE GENOMIC DNA]</scope>
    <source>
        <strain evidence="1 2">SS-5</strain>
    </source>
</reference>
<dbReference type="InterPro" id="IPR025529">
    <property type="entry name" value="DUF4416"/>
</dbReference>
<evidence type="ECO:0000313" key="1">
    <source>
        <dbReference type="EMBL" id="EEP60576.1"/>
    </source>
</evidence>
<sequence>MKNKALIVFALMWNKNKQNYLTKAVDELQKNFGNIILQSKEFGLEYSHYHEKEMGEGLIKKFVLFDEIINKEDGVKIKKYSMELEDSLRVDGRRTVNIDPVYADEYQVVALSHKDKGSRIYLSNGVYAEIQLLYHHGSFQPLLWSYLDYKENADFFNEVRRIYLKSKKVTE</sequence>
<keyword evidence="2" id="KW-1185">Reference proteome</keyword>
<dbReference type="Pfam" id="PF14385">
    <property type="entry name" value="DUF4416"/>
    <property type="match status" value="1"/>
</dbReference>
<evidence type="ECO:0008006" key="3">
    <source>
        <dbReference type="Google" id="ProtNLM"/>
    </source>
</evidence>
<accession>C4FK22</accession>
<organism evidence="1 2">
    <name type="scientific">Sulfurihydrogenibium yellowstonense SS-5</name>
    <dbReference type="NCBI Taxonomy" id="432331"/>
    <lineage>
        <taxon>Bacteria</taxon>
        <taxon>Pseudomonadati</taxon>
        <taxon>Aquificota</taxon>
        <taxon>Aquificia</taxon>
        <taxon>Aquificales</taxon>
        <taxon>Hydrogenothermaceae</taxon>
        <taxon>Sulfurihydrogenibium</taxon>
    </lineage>
</organism>
<dbReference type="Proteomes" id="UP000005540">
    <property type="component" value="Unassembled WGS sequence"/>
</dbReference>
<proteinExistence type="predicted"/>
<name>C4FK22_9AQUI</name>
<dbReference type="EMBL" id="ABZS01000077">
    <property type="protein sequence ID" value="EEP60576.1"/>
    <property type="molecule type" value="Genomic_DNA"/>
</dbReference>
<dbReference type="AlphaFoldDB" id="C4FK22"/>
<dbReference type="RefSeq" id="WP_007546868.1">
    <property type="nucleotide sequence ID" value="NZ_ABZS01000077.1"/>
</dbReference>
<comment type="caution">
    <text evidence="1">The sequence shown here is derived from an EMBL/GenBank/DDBJ whole genome shotgun (WGS) entry which is preliminary data.</text>
</comment>